<keyword evidence="5 7" id="KW-0472">Membrane</keyword>
<accession>A0A409VFD2</accession>
<name>A0A409VFD2_9AGAR</name>
<gene>
    <name evidence="8" type="ORF">CVT24_008152</name>
</gene>
<evidence type="ECO:0000256" key="4">
    <source>
        <dbReference type="ARBA" id="ARBA00023128"/>
    </source>
</evidence>
<evidence type="ECO:0000256" key="1">
    <source>
        <dbReference type="ARBA" id="ARBA00004225"/>
    </source>
</evidence>
<feature type="region of interest" description="Disordered" evidence="6">
    <location>
        <begin position="587"/>
        <end position="611"/>
    </location>
</feature>
<evidence type="ECO:0000256" key="2">
    <source>
        <dbReference type="ARBA" id="ARBA00022692"/>
    </source>
</evidence>
<evidence type="ECO:0000256" key="5">
    <source>
        <dbReference type="ARBA" id="ARBA00023136"/>
    </source>
</evidence>
<dbReference type="InterPro" id="IPR013946">
    <property type="entry name" value="NCA2-like"/>
</dbReference>
<keyword evidence="3 7" id="KW-1133">Transmembrane helix</keyword>
<evidence type="ECO:0000256" key="7">
    <source>
        <dbReference type="SAM" id="Phobius"/>
    </source>
</evidence>
<dbReference type="GO" id="GO:0005741">
    <property type="term" value="C:mitochondrial outer membrane"/>
    <property type="evidence" value="ECO:0007669"/>
    <property type="project" value="TreeGrafter"/>
</dbReference>
<keyword evidence="2 7" id="KW-0812">Transmembrane</keyword>
<dbReference type="Proteomes" id="UP000284842">
    <property type="component" value="Unassembled WGS sequence"/>
</dbReference>
<protein>
    <recommendedName>
        <fullName evidence="10">NCA2-domain-containing protein</fullName>
    </recommendedName>
</protein>
<comment type="subcellular location">
    <subcellularLocation>
        <location evidence="1">Mitochondrion membrane</location>
        <topology evidence="1">Multi-pass membrane protein</topology>
    </subcellularLocation>
</comment>
<dbReference type="AlphaFoldDB" id="A0A409VFD2"/>
<feature type="transmembrane region" description="Helical" evidence="7">
    <location>
        <begin position="528"/>
        <end position="549"/>
    </location>
</feature>
<evidence type="ECO:0000313" key="9">
    <source>
        <dbReference type="Proteomes" id="UP000284842"/>
    </source>
</evidence>
<proteinExistence type="predicted"/>
<evidence type="ECO:0000256" key="3">
    <source>
        <dbReference type="ARBA" id="ARBA00022989"/>
    </source>
</evidence>
<reference evidence="8 9" key="1">
    <citation type="journal article" date="2018" name="Evol. Lett.">
        <title>Horizontal gene cluster transfer increased hallucinogenic mushroom diversity.</title>
        <authorList>
            <person name="Reynolds H.T."/>
            <person name="Vijayakumar V."/>
            <person name="Gluck-Thaler E."/>
            <person name="Korotkin H.B."/>
            <person name="Matheny P.B."/>
            <person name="Slot J.C."/>
        </authorList>
    </citation>
    <scope>NUCLEOTIDE SEQUENCE [LARGE SCALE GENOMIC DNA]</scope>
    <source>
        <strain evidence="8 9">2629</strain>
    </source>
</reference>
<evidence type="ECO:0000256" key="6">
    <source>
        <dbReference type="SAM" id="MobiDB-lite"/>
    </source>
</evidence>
<organism evidence="8 9">
    <name type="scientific">Panaeolus cyanescens</name>
    <dbReference type="NCBI Taxonomy" id="181874"/>
    <lineage>
        <taxon>Eukaryota</taxon>
        <taxon>Fungi</taxon>
        <taxon>Dikarya</taxon>
        <taxon>Basidiomycota</taxon>
        <taxon>Agaricomycotina</taxon>
        <taxon>Agaricomycetes</taxon>
        <taxon>Agaricomycetidae</taxon>
        <taxon>Agaricales</taxon>
        <taxon>Agaricineae</taxon>
        <taxon>Galeropsidaceae</taxon>
        <taxon>Panaeolus</taxon>
    </lineage>
</organism>
<sequence length="695" mass="76829">MPSEFVNHYTKILNLGRHNSASSSSSSSSSSQAGQISVVNHEKKIALHDLLFSIENTELNTGTIGGFINQLNELEESELRTTAQRDTEQAALEEAVVSKLTVALYRDALDLYLSQATQVEAAAEWWAEIENSTFGVLWYFLQTLPLRLYNVATTIARALHAQRLPLTLSNLSPRTLRTLFPSPSSATFRPHQLTVAFFPYLRAQESLTLAMLLPAVAPLTVQTRTRFGKRIVEYASLTMRFINLPLELTRQECRHNRLALEKIRDKRANVLGKLASLRPNLASISTIGSTSATKGLARRQEYTNFLQTLIGVISPGSSSSSITSDTPLTPLLTLTHYLPSHVNKHEYDMQNPVSLVPPSRLVQIWPQLVLLPPLAFYLLTTGAKENWVPRLLDVLKDGKETIRGFVSGWLIEPLMDVLKTVRGGRDEGVIVSQEGVAANLESLERMSISLARDRLNYTQEQLAQLAAQVKLGDLTPIMEVYEEDMKRPLVSAVKGELIRGVLLQVQKAKVDIDQALSGIDRLLKSQELTFAFVGVAPAFGVVYLSFNILGRLWTGGRGRGRWGGKQRRKAVWEGMRRIERLLIRSPSTPAARPSNAPADPDVAIAASPSSETGPGIGEGIAPVSLLAPLPTGLLILSLTRIRSYALQYLPNKIREPFLEDLGDLEDPSLGREDKLLVVQRMWRCWGSGGEGVLKL</sequence>
<dbReference type="FunCoup" id="A0A409VFD2">
    <property type="interactions" value="26"/>
</dbReference>
<dbReference type="PANTHER" id="PTHR28234">
    <property type="entry name" value="NUCLEAR CONTROL OF ATPASE PROTEIN 2"/>
    <property type="match status" value="1"/>
</dbReference>
<evidence type="ECO:0008006" key="10">
    <source>
        <dbReference type="Google" id="ProtNLM"/>
    </source>
</evidence>
<dbReference type="Pfam" id="PF08637">
    <property type="entry name" value="NCA2"/>
    <property type="match status" value="1"/>
</dbReference>
<comment type="caution">
    <text evidence="8">The sequence shown here is derived from an EMBL/GenBank/DDBJ whole genome shotgun (WGS) entry which is preliminary data.</text>
</comment>
<dbReference type="InParanoid" id="A0A409VFD2"/>
<dbReference type="STRING" id="181874.A0A409VFD2"/>
<dbReference type="OrthoDB" id="413313at2759"/>
<keyword evidence="9" id="KW-1185">Reference proteome</keyword>
<dbReference type="EMBL" id="NHTK01006079">
    <property type="protein sequence ID" value="PPQ64964.1"/>
    <property type="molecule type" value="Genomic_DNA"/>
</dbReference>
<keyword evidence="4" id="KW-0496">Mitochondrion</keyword>
<evidence type="ECO:0000313" key="8">
    <source>
        <dbReference type="EMBL" id="PPQ64964.1"/>
    </source>
</evidence>
<dbReference type="PANTHER" id="PTHR28234:SF1">
    <property type="entry name" value="NUCLEAR CONTROL OF ATPASE PROTEIN 2"/>
    <property type="match status" value="1"/>
</dbReference>